<feature type="compositionally biased region" description="Polar residues" evidence="1">
    <location>
        <begin position="402"/>
        <end position="412"/>
    </location>
</feature>
<feature type="compositionally biased region" description="Low complexity" evidence="1">
    <location>
        <begin position="300"/>
        <end position="312"/>
    </location>
</feature>
<feature type="compositionally biased region" description="Basic and acidic residues" evidence="1">
    <location>
        <begin position="1037"/>
        <end position="1048"/>
    </location>
</feature>
<gene>
    <name evidence="2" type="ORF">ACOF00016_LOCUS14057</name>
</gene>
<feature type="region of interest" description="Disordered" evidence="1">
    <location>
        <begin position="68"/>
        <end position="116"/>
    </location>
</feature>
<feature type="compositionally biased region" description="Acidic residues" evidence="1">
    <location>
        <begin position="484"/>
        <end position="497"/>
    </location>
</feature>
<feature type="compositionally biased region" description="Low complexity" evidence="1">
    <location>
        <begin position="268"/>
        <end position="279"/>
    </location>
</feature>
<proteinExistence type="predicted"/>
<protein>
    <submittedName>
        <fullName evidence="2">Uncharacterized protein</fullName>
    </submittedName>
</protein>
<feature type="region of interest" description="Disordered" evidence="1">
    <location>
        <begin position="957"/>
        <end position="1109"/>
    </location>
</feature>
<feature type="region of interest" description="Disordered" evidence="1">
    <location>
        <begin position="1250"/>
        <end position="1276"/>
    </location>
</feature>
<feature type="compositionally biased region" description="Basic and acidic residues" evidence="1">
    <location>
        <begin position="957"/>
        <end position="982"/>
    </location>
</feature>
<feature type="region of interest" description="Disordered" evidence="1">
    <location>
        <begin position="837"/>
        <end position="867"/>
    </location>
</feature>
<feature type="region of interest" description="Disordered" evidence="1">
    <location>
        <begin position="566"/>
        <end position="611"/>
    </location>
</feature>
<dbReference type="EMBL" id="HBIM01018322">
    <property type="protein sequence ID" value="CAE0417105.1"/>
    <property type="molecule type" value="Transcribed_RNA"/>
</dbReference>
<feature type="region of interest" description="Disordered" evidence="1">
    <location>
        <begin position="400"/>
        <end position="423"/>
    </location>
</feature>
<feature type="compositionally biased region" description="Basic and acidic residues" evidence="1">
    <location>
        <begin position="701"/>
        <end position="711"/>
    </location>
</feature>
<feature type="compositionally biased region" description="Basic and acidic residues" evidence="1">
    <location>
        <begin position="174"/>
        <end position="187"/>
    </location>
</feature>
<feature type="region of interest" description="Disordered" evidence="1">
    <location>
        <begin position="701"/>
        <end position="777"/>
    </location>
</feature>
<feature type="compositionally biased region" description="Basic and acidic residues" evidence="1">
    <location>
        <begin position="467"/>
        <end position="483"/>
    </location>
</feature>
<feature type="compositionally biased region" description="Polar residues" evidence="1">
    <location>
        <begin position="1219"/>
        <end position="1237"/>
    </location>
</feature>
<feature type="region of interest" description="Disordered" evidence="1">
    <location>
        <begin position="32"/>
        <end position="55"/>
    </location>
</feature>
<feature type="region of interest" description="Disordered" evidence="1">
    <location>
        <begin position="642"/>
        <end position="667"/>
    </location>
</feature>
<evidence type="ECO:0000256" key="1">
    <source>
        <dbReference type="SAM" id="MobiDB-lite"/>
    </source>
</evidence>
<organism evidence="2">
    <name type="scientific">Amphora coffeiformis</name>
    <dbReference type="NCBI Taxonomy" id="265554"/>
    <lineage>
        <taxon>Eukaryota</taxon>
        <taxon>Sar</taxon>
        <taxon>Stramenopiles</taxon>
        <taxon>Ochrophyta</taxon>
        <taxon>Bacillariophyta</taxon>
        <taxon>Bacillariophyceae</taxon>
        <taxon>Bacillariophycidae</taxon>
        <taxon>Thalassiophysales</taxon>
        <taxon>Catenulaceae</taxon>
        <taxon>Amphora</taxon>
    </lineage>
</organism>
<feature type="compositionally biased region" description="Polar residues" evidence="1">
    <location>
        <begin position="1053"/>
        <end position="1064"/>
    </location>
</feature>
<reference evidence="2" key="1">
    <citation type="submission" date="2021-01" db="EMBL/GenBank/DDBJ databases">
        <authorList>
            <person name="Corre E."/>
            <person name="Pelletier E."/>
            <person name="Niang G."/>
            <person name="Scheremetjew M."/>
            <person name="Finn R."/>
            <person name="Kale V."/>
            <person name="Holt S."/>
            <person name="Cochrane G."/>
            <person name="Meng A."/>
            <person name="Brown T."/>
            <person name="Cohen L."/>
        </authorList>
    </citation>
    <scope>NUCLEOTIDE SEQUENCE</scope>
    <source>
        <strain evidence="2">CCMP127</strain>
    </source>
</reference>
<accession>A0A7S3PAM8</accession>
<feature type="region of interest" description="Disordered" evidence="1">
    <location>
        <begin position="128"/>
        <end position="383"/>
    </location>
</feature>
<name>A0A7S3PAM8_9STRA</name>
<feature type="region of interest" description="Disordered" evidence="1">
    <location>
        <begin position="1198"/>
        <end position="1238"/>
    </location>
</feature>
<feature type="compositionally biased region" description="Basic and acidic residues" evidence="1">
    <location>
        <begin position="1001"/>
        <end position="1013"/>
    </location>
</feature>
<sequence length="1276" mass="140852">MKHPARRLRDSAVMGALFLSSTSRTANAFLPATGEQQREGVAALKSSNKDGDGGQAWWKQYMEVSDGAVSNKGAPDPFERMKQRPPRTSQNGGGGMASYPDPYSQNPSKNNYREESDAALRAAVTGTTGGAGGEYNYNSAAPSQPYGDDYDSPKWKGFMAVTDGPDPIDPLQQQRDEQLRKERERMQQEQQKNQPPRAMGGQRNQFTQQQQTPGQRSPEMPYPPSSRGQSMNDYADPRSKNNSNASDENIRARSAVQARMQAEMAKYGPGQPNNMNNQQSSAWPPPTSQDPYGPGRNYNPQQGPGPWAQQQPDQEENSSGKWSKYMSVSDGPDPVEPKSYETRKAEWEEENARWEAAQKEEQEREAREEAARLEVERKTREQQLAERRRLEDLERRKAQMMSVDNQPQNWEQHQARARARDEMAEQLAQAKLYEQMERARQESTERESEREQTVARYRLLRTQLETERRAQAEAEEEARRAEEALEVVAEDDDDVEDEEEAILDAAKIEAAIRAKAEKEEKAKADEAARKWEKAVARAKAKIMAEEMMKKGELAKDEDPAKRIESIPLAMSDEVLQTKSNPTADEKASKIRNEIQSRSETEDAEASRVEESNHRALLEAHLAHDENLKSKSSIYTSISEFKEPKDVESPKAVPTTLGVTPQKKKYGSSAAALNVFEATNSPRKLASGGKKEMTMAELAKKYRNLDKIRKDSPVASSPQKPTEDQAPPRELTMAELAKKFADLDKRPKNLPVSSSPEKPKEDPLPPPNQYIETRIEEARKRAQLAKMAELNEVEEANKPKGLDSTSRQQYFANRIEEARKRALASSLAARKAAPLATDFRQPSYATLQSDSKPTEKAPENGPDVKAPVDRKQYFADRIAASRKRALLASIEAAVTAKDSTIFVKGNIESTREKAAAAAAEDEADELADKALTALQEYFANRVAKGRKNELLAKIEEVFAEKDSAESSQNAKDKKEDPESKDDSADQSPVRVNLKSSPSSSMEEFKKMFSLEAKKTNGSSDPALATVKEGPKGATEPGVEMKCDGKDATGKSDVQPDTTASLTNGLSEGLNGETSTRKARSDRIDALEEPETKENIMVSLTDSLKEGQRGEIGTVMARCNGNEEVERPEAQANITASLTNGLTQANGVSEEPKGEARSAGSSTGDAEVKSTTEEINRAAAMSILGTKQNGEVKINGKAKINGNVEGKPSVNVEKRDEENELNGQSQWNGKKQVADTSSVEAGVNGTAKIVLEHQQNGEGELPVQPKATNPKEISPKAK</sequence>
<feature type="compositionally biased region" description="Basic and acidic residues" evidence="1">
    <location>
        <begin position="1073"/>
        <end position="1092"/>
    </location>
</feature>
<feature type="compositionally biased region" description="Low complexity" evidence="1">
    <location>
        <begin position="188"/>
        <end position="216"/>
    </location>
</feature>
<feature type="region of interest" description="Disordered" evidence="1">
    <location>
        <begin position="1138"/>
        <end position="1169"/>
    </location>
</feature>
<feature type="compositionally biased region" description="Basic and acidic residues" evidence="1">
    <location>
        <begin position="335"/>
        <end position="383"/>
    </location>
</feature>
<dbReference type="AlphaFoldDB" id="A0A7S3PAM8"/>
<feature type="region of interest" description="Disordered" evidence="1">
    <location>
        <begin position="467"/>
        <end position="497"/>
    </location>
</feature>
<feature type="compositionally biased region" description="Basic and acidic residues" evidence="1">
    <location>
        <begin position="583"/>
        <end position="611"/>
    </location>
</feature>
<feature type="compositionally biased region" description="Basic and acidic residues" evidence="1">
    <location>
        <begin position="735"/>
        <end position="746"/>
    </location>
</feature>
<evidence type="ECO:0000313" key="2">
    <source>
        <dbReference type="EMBL" id="CAE0417105.1"/>
    </source>
</evidence>